<accession>A0A8J9X1K4</accession>
<feature type="compositionally biased region" description="Polar residues" evidence="1">
    <location>
        <begin position="67"/>
        <end position="76"/>
    </location>
</feature>
<keyword evidence="2" id="KW-0732">Signal</keyword>
<evidence type="ECO:0000313" key="3">
    <source>
        <dbReference type="EMBL" id="CAG9280094.1"/>
    </source>
</evidence>
<feature type="chain" id="PRO_5035420644" evidence="2">
    <location>
        <begin position="21"/>
        <end position="175"/>
    </location>
</feature>
<proteinExistence type="predicted"/>
<protein>
    <submittedName>
        <fullName evidence="3">Uncharacterized protein</fullName>
    </submittedName>
</protein>
<evidence type="ECO:0000256" key="2">
    <source>
        <dbReference type="SAM" id="SignalP"/>
    </source>
</evidence>
<organism evidence="3">
    <name type="scientific">Phaeodactylum tricornutum</name>
    <name type="common">Diatom</name>
    <dbReference type="NCBI Taxonomy" id="2850"/>
    <lineage>
        <taxon>Eukaryota</taxon>
        <taxon>Sar</taxon>
        <taxon>Stramenopiles</taxon>
        <taxon>Ochrophyta</taxon>
        <taxon>Bacillariophyta</taxon>
        <taxon>Bacillariophyceae</taxon>
        <taxon>Bacillariophycidae</taxon>
        <taxon>Naviculales</taxon>
        <taxon>Phaeodactylaceae</taxon>
        <taxon>Phaeodactylum</taxon>
    </lineage>
</organism>
<sequence>MKVTSVAYVAALWPASTVLALDSDTVPLRGALRSPDETHSLRRTLTAPKNTPAVENRRDLYFASPEIAQQPTNSKGTGEGEDKPNRMYQGSFNSPYDGRSKAKYSGTFASPYADRSSFGEEGATNTPQTAAPTIEKQDELDAPDLGQTPPKEEYMFHSYFGNRSSIEEGATNHSP</sequence>
<gene>
    <name evidence="3" type="ORF">PTTT1_LOCUS12190</name>
</gene>
<dbReference type="AlphaFoldDB" id="A0A8J9X1K4"/>
<reference evidence="3" key="1">
    <citation type="submission" date="2022-02" db="EMBL/GenBank/DDBJ databases">
        <authorList>
            <person name="Giguere J D."/>
        </authorList>
    </citation>
    <scope>NUCLEOTIDE SEQUENCE</scope>
    <source>
        <strain evidence="3">CCAP 1055/1</strain>
    </source>
</reference>
<feature type="signal peptide" evidence="2">
    <location>
        <begin position="1"/>
        <end position="20"/>
    </location>
</feature>
<name>A0A8J9X1K4_PHATR</name>
<feature type="region of interest" description="Disordered" evidence="1">
    <location>
        <begin position="66"/>
        <end position="152"/>
    </location>
</feature>
<dbReference type="EMBL" id="OU594953">
    <property type="protein sequence ID" value="CAG9280094.1"/>
    <property type="molecule type" value="Genomic_DNA"/>
</dbReference>
<evidence type="ECO:0000256" key="1">
    <source>
        <dbReference type="SAM" id="MobiDB-lite"/>
    </source>
</evidence>
<dbReference type="Proteomes" id="UP000836788">
    <property type="component" value="Chromosome 12"/>
</dbReference>